<dbReference type="EMBL" id="JBJUIK010000002">
    <property type="protein sequence ID" value="KAL3534559.1"/>
    <property type="molecule type" value="Genomic_DNA"/>
</dbReference>
<gene>
    <name evidence="1" type="ORF">ACH5RR_003020</name>
</gene>
<comment type="caution">
    <text evidence="1">The sequence shown here is derived from an EMBL/GenBank/DDBJ whole genome shotgun (WGS) entry which is preliminary data.</text>
</comment>
<proteinExistence type="predicted"/>
<evidence type="ECO:0000313" key="1">
    <source>
        <dbReference type="EMBL" id="KAL3534559.1"/>
    </source>
</evidence>
<sequence length="106" mass="11785">MYRLVDEDAFNMNFFYSLPCHGLEGGIIDNNRGIDTELLTSGHEGLPYVYIYIERGEISIQAMSAIGELLFKRVSTERPLCLPYHSSCESPGASKGQVNEVPIAEV</sequence>
<evidence type="ECO:0000313" key="2">
    <source>
        <dbReference type="Proteomes" id="UP001630127"/>
    </source>
</evidence>
<accession>A0ABD3AU80</accession>
<reference evidence="1 2" key="1">
    <citation type="submission" date="2024-11" db="EMBL/GenBank/DDBJ databases">
        <title>A near-complete genome assembly of Cinchona calisaya.</title>
        <authorList>
            <person name="Lian D.C."/>
            <person name="Zhao X.W."/>
            <person name="Wei L."/>
        </authorList>
    </citation>
    <scope>NUCLEOTIDE SEQUENCE [LARGE SCALE GENOMIC DNA]</scope>
    <source>
        <tissue evidence="1">Nenye</tissue>
    </source>
</reference>
<name>A0ABD3AU80_9GENT</name>
<keyword evidence="2" id="KW-1185">Reference proteome</keyword>
<organism evidence="1 2">
    <name type="scientific">Cinchona calisaya</name>
    <dbReference type="NCBI Taxonomy" id="153742"/>
    <lineage>
        <taxon>Eukaryota</taxon>
        <taxon>Viridiplantae</taxon>
        <taxon>Streptophyta</taxon>
        <taxon>Embryophyta</taxon>
        <taxon>Tracheophyta</taxon>
        <taxon>Spermatophyta</taxon>
        <taxon>Magnoliopsida</taxon>
        <taxon>eudicotyledons</taxon>
        <taxon>Gunneridae</taxon>
        <taxon>Pentapetalae</taxon>
        <taxon>asterids</taxon>
        <taxon>lamiids</taxon>
        <taxon>Gentianales</taxon>
        <taxon>Rubiaceae</taxon>
        <taxon>Cinchonoideae</taxon>
        <taxon>Cinchoneae</taxon>
        <taxon>Cinchona</taxon>
    </lineage>
</organism>
<protein>
    <submittedName>
        <fullName evidence="1">Uncharacterized protein</fullName>
    </submittedName>
</protein>
<dbReference type="AlphaFoldDB" id="A0ABD3AU80"/>
<dbReference type="Proteomes" id="UP001630127">
    <property type="component" value="Unassembled WGS sequence"/>
</dbReference>